<keyword evidence="3" id="KW-1185">Reference proteome</keyword>
<evidence type="ECO:0000259" key="1">
    <source>
        <dbReference type="Pfam" id="PF13460"/>
    </source>
</evidence>
<protein>
    <submittedName>
        <fullName evidence="2">SDR family oxidoreductase</fullName>
    </submittedName>
</protein>
<evidence type="ECO:0000313" key="2">
    <source>
        <dbReference type="EMBL" id="MFD2670257.1"/>
    </source>
</evidence>
<sequence>MQKLLVAGASGYLGRYMVMELKKAGYWVRVLVRDAEALKRGGHDDAPAVYGQADEVWKADLLRPETMKQAFEGMDGVFSAVGMTRQKGTASFMDIDYQANLNLLKLAEQYGAGYMMYVHAHGAEGCKSQLIRAKQRFVEQLKNSPIPHLVIQPTGYYSDMSEMLKMARKGTVYLIGKGEHRMNPIHGRDLAAFCVQCLTPFSSSSASKGKPADGGVYSVGGPEVYTYRQMAELARESSGRNGKIVSVPVWLLKSLYPILWLFSRKRYHLLRFFLFAMTHDVVAPTHGSQTLEDYYQSWTEKGTASDEEVSANETKTG</sequence>
<reference evidence="3" key="1">
    <citation type="journal article" date="2019" name="Int. J. Syst. Evol. Microbiol.">
        <title>The Global Catalogue of Microorganisms (GCM) 10K type strain sequencing project: providing services to taxonomists for standard genome sequencing and annotation.</title>
        <authorList>
            <consortium name="The Broad Institute Genomics Platform"/>
            <consortium name="The Broad Institute Genome Sequencing Center for Infectious Disease"/>
            <person name="Wu L."/>
            <person name="Ma J."/>
        </authorList>
    </citation>
    <scope>NUCLEOTIDE SEQUENCE [LARGE SCALE GENOMIC DNA]</scope>
    <source>
        <strain evidence="3">KCTC 33676</strain>
    </source>
</reference>
<dbReference type="InterPro" id="IPR051207">
    <property type="entry name" value="ComplexI_NDUFA9_subunit"/>
</dbReference>
<comment type="caution">
    <text evidence="2">The sequence shown here is derived from an EMBL/GenBank/DDBJ whole genome shotgun (WGS) entry which is preliminary data.</text>
</comment>
<gene>
    <name evidence="2" type="ORF">ACFSUC_01390</name>
</gene>
<dbReference type="Proteomes" id="UP001597497">
    <property type="component" value="Unassembled WGS sequence"/>
</dbReference>
<feature type="domain" description="NAD(P)-binding" evidence="1">
    <location>
        <begin position="8"/>
        <end position="199"/>
    </location>
</feature>
<proteinExistence type="predicted"/>
<dbReference type="RefSeq" id="WP_379927592.1">
    <property type="nucleotide sequence ID" value="NZ_JBHUMM010000001.1"/>
</dbReference>
<dbReference type="Pfam" id="PF13460">
    <property type="entry name" value="NAD_binding_10"/>
    <property type="match status" value="1"/>
</dbReference>
<organism evidence="2 3">
    <name type="scientific">Marinicrinis sediminis</name>
    <dbReference type="NCBI Taxonomy" id="1652465"/>
    <lineage>
        <taxon>Bacteria</taxon>
        <taxon>Bacillati</taxon>
        <taxon>Bacillota</taxon>
        <taxon>Bacilli</taxon>
        <taxon>Bacillales</taxon>
        <taxon>Paenibacillaceae</taxon>
    </lineage>
</organism>
<dbReference type="PANTHER" id="PTHR12126">
    <property type="entry name" value="NADH-UBIQUINONE OXIDOREDUCTASE 39 KDA SUBUNIT-RELATED"/>
    <property type="match status" value="1"/>
</dbReference>
<name>A0ABW5R835_9BACL</name>
<dbReference type="InterPro" id="IPR036291">
    <property type="entry name" value="NAD(P)-bd_dom_sf"/>
</dbReference>
<dbReference type="CDD" id="cd05243">
    <property type="entry name" value="SDR_a5"/>
    <property type="match status" value="1"/>
</dbReference>
<accession>A0ABW5R835</accession>
<dbReference type="Gene3D" id="3.40.50.720">
    <property type="entry name" value="NAD(P)-binding Rossmann-like Domain"/>
    <property type="match status" value="1"/>
</dbReference>
<dbReference type="InterPro" id="IPR016040">
    <property type="entry name" value="NAD(P)-bd_dom"/>
</dbReference>
<dbReference type="PANTHER" id="PTHR12126:SF11">
    <property type="entry name" value="NADH DEHYDROGENASE [UBIQUINONE] 1 ALPHA SUBCOMPLEX SUBUNIT 9, MITOCHONDRIAL"/>
    <property type="match status" value="1"/>
</dbReference>
<dbReference type="EMBL" id="JBHUMM010000001">
    <property type="protein sequence ID" value="MFD2670257.1"/>
    <property type="molecule type" value="Genomic_DNA"/>
</dbReference>
<dbReference type="SUPFAM" id="SSF51735">
    <property type="entry name" value="NAD(P)-binding Rossmann-fold domains"/>
    <property type="match status" value="1"/>
</dbReference>
<evidence type="ECO:0000313" key="3">
    <source>
        <dbReference type="Proteomes" id="UP001597497"/>
    </source>
</evidence>